<evidence type="ECO:0000313" key="2">
    <source>
        <dbReference type="EMBL" id="KAJ8337850.1"/>
    </source>
</evidence>
<evidence type="ECO:0000313" key="3">
    <source>
        <dbReference type="Proteomes" id="UP001152622"/>
    </source>
</evidence>
<feature type="compositionally biased region" description="Basic and acidic residues" evidence="1">
    <location>
        <begin position="116"/>
        <end position="135"/>
    </location>
</feature>
<feature type="region of interest" description="Disordered" evidence="1">
    <location>
        <begin position="116"/>
        <end position="147"/>
    </location>
</feature>
<reference evidence="2" key="1">
    <citation type="journal article" date="2023" name="Science">
        <title>Genome structures resolve the early diversification of teleost fishes.</title>
        <authorList>
            <person name="Parey E."/>
            <person name="Louis A."/>
            <person name="Montfort J."/>
            <person name="Bouchez O."/>
            <person name="Roques C."/>
            <person name="Iampietro C."/>
            <person name="Lluch J."/>
            <person name="Castinel A."/>
            <person name="Donnadieu C."/>
            <person name="Desvignes T."/>
            <person name="Floi Bucao C."/>
            <person name="Jouanno E."/>
            <person name="Wen M."/>
            <person name="Mejri S."/>
            <person name="Dirks R."/>
            <person name="Jansen H."/>
            <person name="Henkel C."/>
            <person name="Chen W.J."/>
            <person name="Zahm M."/>
            <person name="Cabau C."/>
            <person name="Klopp C."/>
            <person name="Thompson A.W."/>
            <person name="Robinson-Rechavi M."/>
            <person name="Braasch I."/>
            <person name="Lecointre G."/>
            <person name="Bobe J."/>
            <person name="Postlethwait J.H."/>
            <person name="Berthelot C."/>
            <person name="Roest Crollius H."/>
            <person name="Guiguen Y."/>
        </authorList>
    </citation>
    <scope>NUCLEOTIDE SEQUENCE</scope>
    <source>
        <strain evidence="2">WJC10195</strain>
    </source>
</reference>
<keyword evidence="3" id="KW-1185">Reference proteome</keyword>
<dbReference type="Proteomes" id="UP001152622">
    <property type="component" value="Chromosome 18"/>
</dbReference>
<organism evidence="2 3">
    <name type="scientific">Synaphobranchus kaupii</name>
    <name type="common">Kaup's arrowtooth eel</name>
    <dbReference type="NCBI Taxonomy" id="118154"/>
    <lineage>
        <taxon>Eukaryota</taxon>
        <taxon>Metazoa</taxon>
        <taxon>Chordata</taxon>
        <taxon>Craniata</taxon>
        <taxon>Vertebrata</taxon>
        <taxon>Euteleostomi</taxon>
        <taxon>Actinopterygii</taxon>
        <taxon>Neopterygii</taxon>
        <taxon>Teleostei</taxon>
        <taxon>Anguilliformes</taxon>
        <taxon>Synaphobranchidae</taxon>
        <taxon>Synaphobranchus</taxon>
    </lineage>
</organism>
<protein>
    <submittedName>
        <fullName evidence="2">Uncharacterized protein</fullName>
    </submittedName>
</protein>
<gene>
    <name evidence="2" type="ORF">SKAU_G00368160</name>
</gene>
<comment type="caution">
    <text evidence="2">The sequence shown here is derived from an EMBL/GenBank/DDBJ whole genome shotgun (WGS) entry which is preliminary data.</text>
</comment>
<name>A0A9Q1EFK7_SYNKA</name>
<proteinExistence type="predicted"/>
<feature type="compositionally biased region" description="Basic and acidic residues" evidence="1">
    <location>
        <begin position="8"/>
        <end position="21"/>
    </location>
</feature>
<evidence type="ECO:0000256" key="1">
    <source>
        <dbReference type="SAM" id="MobiDB-lite"/>
    </source>
</evidence>
<sequence length="147" mass="16330">MTNAETVHSLERHQGPADHRQSPTSDAGVLLITSSSPLSQLVQRGPLLEKQQTLYAAKEIVWGPAHLKLQYKSFSFNAVYIFGHKSTAEIAAGTTCLRVITYFATSCALDDLRNVDRGQSDDRRTEQEPKQDAPRHSTLQYRGLPPP</sequence>
<dbReference type="AlphaFoldDB" id="A0A9Q1EFK7"/>
<accession>A0A9Q1EFK7</accession>
<feature type="region of interest" description="Disordered" evidence="1">
    <location>
        <begin position="1"/>
        <end position="24"/>
    </location>
</feature>
<dbReference type="EMBL" id="JAINUF010000018">
    <property type="protein sequence ID" value="KAJ8337850.1"/>
    <property type="molecule type" value="Genomic_DNA"/>
</dbReference>